<dbReference type="AlphaFoldDB" id="A0A286H069"/>
<protein>
    <submittedName>
        <fullName evidence="1">Transposase</fullName>
    </submittedName>
</protein>
<keyword evidence="2" id="KW-1185">Reference proteome</keyword>
<evidence type="ECO:0000313" key="2">
    <source>
        <dbReference type="Proteomes" id="UP000219621"/>
    </source>
</evidence>
<reference evidence="1 2" key="1">
    <citation type="submission" date="2017-09" db="EMBL/GenBank/DDBJ databases">
        <authorList>
            <person name="Ehlers B."/>
            <person name="Leendertz F.H."/>
        </authorList>
    </citation>
    <scope>NUCLEOTIDE SEQUENCE [LARGE SCALE GENOMIC DNA]</scope>
    <source>
        <strain evidence="1 2">USBA 140</strain>
    </source>
</reference>
<accession>A0A286H069</accession>
<gene>
    <name evidence="1" type="ORF">SAMN05421508_11664</name>
</gene>
<proteinExistence type="predicted"/>
<evidence type="ECO:0000313" key="1">
    <source>
        <dbReference type="EMBL" id="SOE01188.1"/>
    </source>
</evidence>
<dbReference type="EMBL" id="OCNJ01000016">
    <property type="protein sequence ID" value="SOE01188.1"/>
    <property type="molecule type" value="Genomic_DNA"/>
</dbReference>
<feature type="non-terminal residue" evidence="1">
    <location>
        <position position="1"/>
    </location>
</feature>
<dbReference type="Proteomes" id="UP000219621">
    <property type="component" value="Unassembled WGS sequence"/>
</dbReference>
<sequence length="69" mass="7876">GRPGVREVLFNVARAGIRFNPVLKIFDERQITENRRPGRVALTAVMRKTLVILNAMARDDQPWRYAAPS</sequence>
<name>A0A286H069_9PROT</name>
<organism evidence="1 2">
    <name type="scientific">Caenispirillum bisanense</name>
    <dbReference type="NCBI Taxonomy" id="414052"/>
    <lineage>
        <taxon>Bacteria</taxon>
        <taxon>Pseudomonadati</taxon>
        <taxon>Pseudomonadota</taxon>
        <taxon>Alphaproteobacteria</taxon>
        <taxon>Rhodospirillales</taxon>
        <taxon>Novispirillaceae</taxon>
        <taxon>Caenispirillum</taxon>
    </lineage>
</organism>